<reference evidence="8 9" key="1">
    <citation type="submission" date="2024-10" db="EMBL/GenBank/DDBJ databases">
        <authorList>
            <person name="Ryan C."/>
        </authorList>
    </citation>
    <scope>NUCLEOTIDE SEQUENCE [LARGE SCALE GENOMIC DNA]</scope>
</reference>
<gene>
    <name evidence="8" type="ORF">URODEC1_LOCUS125038</name>
</gene>
<feature type="region of interest" description="Disordered" evidence="6">
    <location>
        <begin position="453"/>
        <end position="474"/>
    </location>
</feature>
<dbReference type="PANTHER" id="PTHR10383:SF44">
    <property type="entry name" value="SERINC-DOMAIN CONTAINING SERINE AND SPHINGOLIPID BIOSYNTHESIS PROTEIN"/>
    <property type="match status" value="1"/>
</dbReference>
<dbReference type="PANTHER" id="PTHR10383">
    <property type="entry name" value="SERINE INCORPORATOR"/>
    <property type="match status" value="1"/>
</dbReference>
<keyword evidence="9" id="KW-1185">Reference proteome</keyword>
<evidence type="ECO:0008006" key="10">
    <source>
        <dbReference type="Google" id="ProtNLM"/>
    </source>
</evidence>
<proteinExistence type="inferred from homology"/>
<dbReference type="Pfam" id="PF03348">
    <property type="entry name" value="Serinc"/>
    <property type="match status" value="2"/>
</dbReference>
<sequence length="496" mass="55829">MNSIPTQDSSQIMSRHEVQREGGRGNGYREDSQCHQFCQGSTPMMARYIYAVLFLLCSISAWTVRENHITFFEGQRLNGCLGDRDCLAAEVVLIISLTSFLFFLVMLFSTMYTSNTHDYRNLWHSQWWIAKGVLFTGCLIISTLAPTYIIQLYGKIAHLGAGVFLFTQLLSVMRLITRLNYKWCHINFENHYLKVIAVSIIAYNSSMVWITLMAMWCTACWINIAFIGTTLLVVYLLPLMLLKSKANGLYMEPGLVGLYIVFQCYSAIQSEPETSCYKKGKDGSGAYWKTMLSFVAELIGTAYATFSTGEDYKCIQLTNVIESEDDVPYSYGFFHFVFAMGSMYFGMLFVGWETHHVMEEKWSVDVSWTSTWIHIVNEGLTVISFVAIIVARIYGIGWLRRLLGRVFGIGGQQLQSDSEMGHDEEEGIRGPPPSPAVAVSSSSSQLEIQSWCSNDTIDTGPPPSPAALFPQTASSSSNEIQIMVGDTDRCRQRYAC</sequence>
<comment type="subcellular location">
    <subcellularLocation>
        <location evidence="1">Membrane</location>
        <topology evidence="1">Multi-pass membrane protein</topology>
    </subcellularLocation>
</comment>
<dbReference type="GO" id="GO:0016020">
    <property type="term" value="C:membrane"/>
    <property type="evidence" value="ECO:0007669"/>
    <property type="project" value="UniProtKB-SubCell"/>
</dbReference>
<feature type="compositionally biased region" description="Polar residues" evidence="6">
    <location>
        <begin position="1"/>
        <end position="13"/>
    </location>
</feature>
<comment type="similarity">
    <text evidence="2">Belongs to the TDE1 family.</text>
</comment>
<evidence type="ECO:0000313" key="8">
    <source>
        <dbReference type="EMBL" id="CAM0152180.1"/>
    </source>
</evidence>
<keyword evidence="5 7" id="KW-0472">Membrane</keyword>
<dbReference type="Proteomes" id="UP001497457">
    <property type="component" value="Unassembled WGS sequence"/>
</dbReference>
<dbReference type="AlphaFoldDB" id="A0ABC9HBN0"/>
<feature type="transmembrane region" description="Helical" evidence="7">
    <location>
        <begin position="128"/>
        <end position="150"/>
    </location>
</feature>
<name>A0ABC9HBN0_9POAL</name>
<protein>
    <recommendedName>
        <fullName evidence="10">Serine incorporator 5</fullName>
    </recommendedName>
</protein>
<comment type="caution">
    <text evidence="8">The sequence shown here is derived from an EMBL/GenBank/DDBJ whole genome shotgun (WGS) entry which is preliminary data.</text>
</comment>
<feature type="compositionally biased region" description="Basic and acidic residues" evidence="6">
    <location>
        <begin position="14"/>
        <end position="30"/>
    </location>
</feature>
<feature type="transmembrane region" description="Helical" evidence="7">
    <location>
        <begin position="156"/>
        <end position="176"/>
    </location>
</feature>
<feature type="transmembrane region" description="Helical" evidence="7">
    <location>
        <begin position="48"/>
        <end position="64"/>
    </location>
</feature>
<evidence type="ECO:0000256" key="3">
    <source>
        <dbReference type="ARBA" id="ARBA00022692"/>
    </source>
</evidence>
<dbReference type="EMBL" id="CAXIPR030005540">
    <property type="protein sequence ID" value="CAM0152180.1"/>
    <property type="molecule type" value="Genomic_DNA"/>
</dbReference>
<organism evidence="8 9">
    <name type="scientific">Urochloa decumbens</name>
    <dbReference type="NCBI Taxonomy" id="240449"/>
    <lineage>
        <taxon>Eukaryota</taxon>
        <taxon>Viridiplantae</taxon>
        <taxon>Streptophyta</taxon>
        <taxon>Embryophyta</taxon>
        <taxon>Tracheophyta</taxon>
        <taxon>Spermatophyta</taxon>
        <taxon>Magnoliopsida</taxon>
        <taxon>Liliopsida</taxon>
        <taxon>Poales</taxon>
        <taxon>Poaceae</taxon>
        <taxon>PACMAD clade</taxon>
        <taxon>Panicoideae</taxon>
        <taxon>Panicodae</taxon>
        <taxon>Paniceae</taxon>
        <taxon>Melinidinae</taxon>
        <taxon>Urochloa</taxon>
    </lineage>
</organism>
<evidence type="ECO:0000256" key="1">
    <source>
        <dbReference type="ARBA" id="ARBA00004141"/>
    </source>
</evidence>
<feature type="transmembrane region" description="Helical" evidence="7">
    <location>
        <begin position="333"/>
        <end position="352"/>
    </location>
</feature>
<evidence type="ECO:0000256" key="4">
    <source>
        <dbReference type="ARBA" id="ARBA00022989"/>
    </source>
</evidence>
<keyword evidence="3 7" id="KW-0812">Transmembrane</keyword>
<feature type="transmembrane region" description="Helical" evidence="7">
    <location>
        <begin position="372"/>
        <end position="395"/>
    </location>
</feature>
<feature type="transmembrane region" description="Helical" evidence="7">
    <location>
        <begin position="196"/>
        <end position="216"/>
    </location>
</feature>
<evidence type="ECO:0000256" key="5">
    <source>
        <dbReference type="ARBA" id="ARBA00023136"/>
    </source>
</evidence>
<evidence type="ECO:0000256" key="7">
    <source>
        <dbReference type="SAM" id="Phobius"/>
    </source>
</evidence>
<feature type="region of interest" description="Disordered" evidence="6">
    <location>
        <begin position="414"/>
        <end position="439"/>
    </location>
</feature>
<feature type="region of interest" description="Disordered" evidence="6">
    <location>
        <begin position="1"/>
        <end position="30"/>
    </location>
</feature>
<feature type="transmembrane region" description="Helical" evidence="7">
    <location>
        <begin position="222"/>
        <end position="242"/>
    </location>
</feature>
<evidence type="ECO:0000313" key="9">
    <source>
        <dbReference type="Proteomes" id="UP001497457"/>
    </source>
</evidence>
<feature type="transmembrane region" description="Helical" evidence="7">
    <location>
        <begin position="87"/>
        <end position="108"/>
    </location>
</feature>
<keyword evidence="4 7" id="KW-1133">Transmembrane helix</keyword>
<accession>A0ABC9HBN0</accession>
<evidence type="ECO:0000256" key="2">
    <source>
        <dbReference type="ARBA" id="ARBA00006665"/>
    </source>
</evidence>
<dbReference type="InterPro" id="IPR005016">
    <property type="entry name" value="TDE1/TMS"/>
</dbReference>
<evidence type="ECO:0000256" key="6">
    <source>
        <dbReference type="SAM" id="MobiDB-lite"/>
    </source>
</evidence>